<evidence type="ECO:0000259" key="1">
    <source>
        <dbReference type="Pfam" id="PF06114"/>
    </source>
</evidence>
<name>A0A562VP09_9BACT</name>
<evidence type="ECO:0000313" key="2">
    <source>
        <dbReference type="EMBL" id="TWJ19716.1"/>
    </source>
</evidence>
<dbReference type="Gene3D" id="1.10.10.2910">
    <property type="match status" value="1"/>
</dbReference>
<organism evidence="2 3">
    <name type="scientific">Geobacter argillaceus</name>
    <dbReference type="NCBI Taxonomy" id="345631"/>
    <lineage>
        <taxon>Bacteria</taxon>
        <taxon>Pseudomonadati</taxon>
        <taxon>Thermodesulfobacteriota</taxon>
        <taxon>Desulfuromonadia</taxon>
        <taxon>Geobacterales</taxon>
        <taxon>Geobacteraceae</taxon>
        <taxon>Geobacter</taxon>
    </lineage>
</organism>
<dbReference type="Proteomes" id="UP000319449">
    <property type="component" value="Unassembled WGS sequence"/>
</dbReference>
<dbReference type="EMBL" id="VLLN01000007">
    <property type="protein sequence ID" value="TWJ19716.1"/>
    <property type="molecule type" value="Genomic_DNA"/>
</dbReference>
<evidence type="ECO:0000313" key="3">
    <source>
        <dbReference type="Proteomes" id="UP000319449"/>
    </source>
</evidence>
<sequence length="229" mass="26385">MHVPYRRKTEIDAMAMDLLQKYYVWKGKKITVPINVDDIIEGYFNLDLQFTDLKSLLQIPDVLGATWFEDNVMRIDSSLEDREGRLAFTMAHEIGHWWVHRPIYEMEKVSLPLFSYGENYPPTPALVCRSARKKEPAEWQADQFAAMLLMPAPLVRAAVANMHGPGPILIEKLEEYSRNAADNPILRQTAKLFIDEHDFSNVSIEAMCYRLTDLKCVADANPRQHTLFS</sequence>
<feature type="domain" description="IrrE N-terminal-like" evidence="1">
    <location>
        <begin position="71"/>
        <end position="162"/>
    </location>
</feature>
<accession>A0A562VP09</accession>
<dbReference type="RefSeq" id="WP_145020661.1">
    <property type="nucleotide sequence ID" value="NZ_VLLN01000007.1"/>
</dbReference>
<comment type="caution">
    <text evidence="2">The sequence shown here is derived from an EMBL/GenBank/DDBJ whole genome shotgun (WGS) entry which is preliminary data.</text>
</comment>
<dbReference type="PANTHER" id="PTHR43236:SF1">
    <property type="entry name" value="BLL7220 PROTEIN"/>
    <property type="match status" value="1"/>
</dbReference>
<proteinExistence type="predicted"/>
<dbReference type="Pfam" id="PF06114">
    <property type="entry name" value="Peptidase_M78"/>
    <property type="match status" value="1"/>
</dbReference>
<gene>
    <name evidence="2" type="ORF">JN12_01517</name>
</gene>
<dbReference type="InterPro" id="IPR010359">
    <property type="entry name" value="IrrE_HExxH"/>
</dbReference>
<reference evidence="2 3" key="1">
    <citation type="submission" date="2019-07" db="EMBL/GenBank/DDBJ databases">
        <title>Genomic Encyclopedia of Archaeal and Bacterial Type Strains, Phase II (KMG-II): from individual species to whole genera.</title>
        <authorList>
            <person name="Goeker M."/>
        </authorList>
    </citation>
    <scope>NUCLEOTIDE SEQUENCE [LARGE SCALE GENOMIC DNA]</scope>
    <source>
        <strain evidence="2 3">ATCC BAA-1139</strain>
    </source>
</reference>
<dbReference type="AlphaFoldDB" id="A0A562VP09"/>
<keyword evidence="3" id="KW-1185">Reference proteome</keyword>
<dbReference type="PANTHER" id="PTHR43236">
    <property type="entry name" value="ANTITOXIN HIGA1"/>
    <property type="match status" value="1"/>
</dbReference>
<protein>
    <submittedName>
        <fullName evidence="2">Uncharacterized protein DUF955</fullName>
    </submittedName>
</protein>
<dbReference type="OrthoDB" id="9794834at2"/>
<dbReference type="InterPro" id="IPR052345">
    <property type="entry name" value="Rad_response_metalloprotease"/>
</dbReference>